<dbReference type="Pfam" id="PF00072">
    <property type="entry name" value="Response_reg"/>
    <property type="match status" value="1"/>
</dbReference>
<comment type="caution">
    <text evidence="9">The sequence shown here is derived from an EMBL/GenBank/DDBJ whole genome shotgun (WGS) entry which is preliminary data.</text>
</comment>
<keyword evidence="4 9" id="KW-0238">DNA-binding</keyword>
<dbReference type="PANTHER" id="PTHR44688:SF16">
    <property type="entry name" value="DNA-BINDING TRANSCRIPTIONAL ACTIVATOR DEVR_DOSR"/>
    <property type="match status" value="1"/>
</dbReference>
<evidence type="ECO:0000256" key="1">
    <source>
        <dbReference type="ARBA" id="ARBA00022553"/>
    </source>
</evidence>
<dbReference type="GO" id="GO:0006355">
    <property type="term" value="P:regulation of DNA-templated transcription"/>
    <property type="evidence" value="ECO:0007669"/>
    <property type="project" value="InterPro"/>
</dbReference>
<dbReference type="InterPro" id="IPR001789">
    <property type="entry name" value="Sig_transdc_resp-reg_receiver"/>
</dbReference>
<dbReference type="PROSITE" id="PS50043">
    <property type="entry name" value="HTH_LUXR_2"/>
    <property type="match status" value="1"/>
</dbReference>
<dbReference type="SUPFAM" id="SSF52172">
    <property type="entry name" value="CheY-like"/>
    <property type="match status" value="1"/>
</dbReference>
<dbReference type="InterPro" id="IPR011006">
    <property type="entry name" value="CheY-like_superfamily"/>
</dbReference>
<evidence type="ECO:0000256" key="4">
    <source>
        <dbReference type="ARBA" id="ARBA00023125"/>
    </source>
</evidence>
<evidence type="ECO:0000259" key="7">
    <source>
        <dbReference type="PROSITE" id="PS50043"/>
    </source>
</evidence>
<dbReference type="Gene3D" id="1.10.10.10">
    <property type="entry name" value="Winged helix-like DNA-binding domain superfamily/Winged helix DNA-binding domain"/>
    <property type="match status" value="1"/>
</dbReference>
<dbReference type="SMART" id="SM00448">
    <property type="entry name" value="REC"/>
    <property type="match status" value="1"/>
</dbReference>
<gene>
    <name evidence="9" type="ORF">ADH67_02215</name>
</gene>
<dbReference type="SUPFAM" id="SSF46894">
    <property type="entry name" value="C-terminal effector domain of the bipartite response regulators"/>
    <property type="match status" value="1"/>
</dbReference>
<keyword evidence="2" id="KW-0902">Two-component regulatory system</keyword>
<dbReference type="InterPro" id="IPR016032">
    <property type="entry name" value="Sig_transdc_resp-reg_C-effctor"/>
</dbReference>
<dbReference type="GO" id="GO:0003677">
    <property type="term" value="F:DNA binding"/>
    <property type="evidence" value="ECO:0007669"/>
    <property type="project" value="UniProtKB-KW"/>
</dbReference>
<dbReference type="PROSITE" id="PS50110">
    <property type="entry name" value="RESPONSE_REGULATORY"/>
    <property type="match status" value="1"/>
</dbReference>
<dbReference type="Pfam" id="PF00196">
    <property type="entry name" value="GerE"/>
    <property type="match status" value="1"/>
</dbReference>
<dbReference type="GeneID" id="78363336"/>
<evidence type="ECO:0000256" key="2">
    <source>
        <dbReference type="ARBA" id="ARBA00023012"/>
    </source>
</evidence>
<reference evidence="10" key="1">
    <citation type="submission" date="2017-05" db="EMBL/GenBank/DDBJ databases">
        <title>Improved OligoMM genomes.</title>
        <authorList>
            <person name="Garzetti D."/>
        </authorList>
    </citation>
    <scope>NUCLEOTIDE SEQUENCE [LARGE SCALE GENOMIC DNA]</scope>
    <source>
        <strain evidence="10">YL45</strain>
    </source>
</reference>
<accession>A0A227KRQ1</accession>
<evidence type="ECO:0000259" key="8">
    <source>
        <dbReference type="PROSITE" id="PS50110"/>
    </source>
</evidence>
<dbReference type="Gene3D" id="3.40.50.2300">
    <property type="match status" value="1"/>
</dbReference>
<keyword evidence="5" id="KW-0804">Transcription</keyword>
<dbReference type="InterPro" id="IPR036388">
    <property type="entry name" value="WH-like_DNA-bd_sf"/>
</dbReference>
<evidence type="ECO:0000256" key="3">
    <source>
        <dbReference type="ARBA" id="ARBA00023015"/>
    </source>
</evidence>
<evidence type="ECO:0000256" key="5">
    <source>
        <dbReference type="ARBA" id="ARBA00023163"/>
    </source>
</evidence>
<evidence type="ECO:0000313" key="10">
    <source>
        <dbReference type="Proteomes" id="UP000214610"/>
    </source>
</evidence>
<dbReference type="FunFam" id="3.40.50.2300:FF:000018">
    <property type="entry name" value="DNA-binding transcriptional regulator NtrC"/>
    <property type="match status" value="1"/>
</dbReference>
<protein>
    <submittedName>
        <fullName evidence="9">DNA-binding response regulator</fullName>
    </submittedName>
</protein>
<organism evidence="9 10">
    <name type="scientific">Turicimonas muris</name>
    <dbReference type="NCBI Taxonomy" id="1796652"/>
    <lineage>
        <taxon>Bacteria</taxon>
        <taxon>Pseudomonadati</taxon>
        <taxon>Pseudomonadota</taxon>
        <taxon>Betaproteobacteria</taxon>
        <taxon>Burkholderiales</taxon>
        <taxon>Sutterellaceae</taxon>
        <taxon>Turicimonas</taxon>
    </lineage>
</organism>
<dbReference type="PANTHER" id="PTHR44688">
    <property type="entry name" value="DNA-BINDING TRANSCRIPTIONAL ACTIVATOR DEVR_DOSR"/>
    <property type="match status" value="1"/>
</dbReference>
<proteinExistence type="predicted"/>
<keyword evidence="1 6" id="KW-0597">Phosphoprotein</keyword>
<dbReference type="Proteomes" id="UP000214610">
    <property type="component" value="Unassembled WGS sequence"/>
</dbReference>
<evidence type="ECO:0000256" key="6">
    <source>
        <dbReference type="PROSITE-ProRule" id="PRU00169"/>
    </source>
</evidence>
<dbReference type="CDD" id="cd06170">
    <property type="entry name" value="LuxR_C_like"/>
    <property type="match status" value="1"/>
</dbReference>
<dbReference type="InterPro" id="IPR000792">
    <property type="entry name" value="Tscrpt_reg_LuxR_C"/>
</dbReference>
<feature type="domain" description="HTH luxR-type" evidence="7">
    <location>
        <begin position="140"/>
        <end position="204"/>
    </location>
</feature>
<dbReference type="CDD" id="cd17537">
    <property type="entry name" value="REC_FixJ"/>
    <property type="match status" value="1"/>
</dbReference>
<dbReference type="EMBL" id="NHMP01000001">
    <property type="protein sequence ID" value="OXE51128.1"/>
    <property type="molecule type" value="Genomic_DNA"/>
</dbReference>
<dbReference type="PRINTS" id="PR00038">
    <property type="entry name" value="HTHLUXR"/>
</dbReference>
<evidence type="ECO:0000313" key="9">
    <source>
        <dbReference type="EMBL" id="OXE51128.1"/>
    </source>
</evidence>
<dbReference type="SMART" id="SM00421">
    <property type="entry name" value="HTH_LUXR"/>
    <property type="match status" value="1"/>
</dbReference>
<keyword evidence="3" id="KW-0805">Transcription regulation</keyword>
<dbReference type="GO" id="GO:0000160">
    <property type="term" value="P:phosphorelay signal transduction system"/>
    <property type="evidence" value="ECO:0007669"/>
    <property type="project" value="UniProtKB-KW"/>
</dbReference>
<dbReference type="AlphaFoldDB" id="A0A227KRQ1"/>
<sequence length="205" mass="23156">MNTKIRDIAVIRVVDDDEDVQKAIRFLLENEDWKVQVYSSGEQFLIDEASSVPGCIILDIQMEGMSGLEVQRELVVRGSSVPVIFLTAHGDVPMAVEAMKSGACDFLQKPLDPEKLLDLIEILVARDVSERELKIPYPEAKRRFDSLTNREKQILSLALKELSNREIAEALDLSKRTVETHRQTAYRKLGVSNVKELALAVENFM</sequence>
<feature type="domain" description="Response regulatory" evidence="8">
    <location>
        <begin position="10"/>
        <end position="124"/>
    </location>
</feature>
<name>A0A227KRQ1_9BURK</name>
<dbReference type="RefSeq" id="WP_066591210.1">
    <property type="nucleotide sequence ID" value="NZ_CAJTBZ010000050.1"/>
</dbReference>
<feature type="modified residue" description="4-aspartylphosphate" evidence="6">
    <location>
        <position position="59"/>
    </location>
</feature>
<keyword evidence="10" id="KW-1185">Reference proteome</keyword>